<dbReference type="InterPro" id="IPR000757">
    <property type="entry name" value="Beta-glucanase-like"/>
</dbReference>
<dbReference type="EMBL" id="BPWL01000009">
    <property type="protein sequence ID" value="GJJ14102.1"/>
    <property type="molecule type" value="Genomic_DNA"/>
</dbReference>
<reference evidence="2" key="1">
    <citation type="submission" date="2021-10" db="EMBL/GenBank/DDBJ databases">
        <title>De novo Genome Assembly of Clathrus columnatus (Basidiomycota, Fungi) Using Illumina and Nanopore Sequence Data.</title>
        <authorList>
            <person name="Ogiso-Tanaka E."/>
            <person name="Itagaki H."/>
            <person name="Hosoya T."/>
            <person name="Hosaka K."/>
        </authorList>
    </citation>
    <scope>NUCLEOTIDE SEQUENCE</scope>
    <source>
        <strain evidence="2">MO-923</strain>
    </source>
</reference>
<evidence type="ECO:0000313" key="2">
    <source>
        <dbReference type="EMBL" id="GJJ14102.1"/>
    </source>
</evidence>
<gene>
    <name evidence="2" type="ORF">Clacol_008359</name>
</gene>
<dbReference type="Pfam" id="PF26113">
    <property type="entry name" value="GH16_XgeA"/>
    <property type="match status" value="1"/>
</dbReference>
<feature type="domain" description="GH16" evidence="1">
    <location>
        <begin position="36"/>
        <end position="349"/>
    </location>
</feature>
<name>A0AAV5AHI1_9AGAM</name>
<dbReference type="PROSITE" id="PS51762">
    <property type="entry name" value="GH16_2"/>
    <property type="match status" value="1"/>
</dbReference>
<keyword evidence="3" id="KW-1185">Reference proteome</keyword>
<dbReference type="Gene3D" id="2.60.120.200">
    <property type="match status" value="1"/>
</dbReference>
<accession>A0AAV5AHI1</accession>
<dbReference type="AlphaFoldDB" id="A0AAV5AHI1"/>
<sequence length="377" mass="41157">MTNGSIFILPANHVSKRTQTQGSLPQVPYHNSSIRHSNAKTFFPEPELVDETIQIQKKGHAFPLVTISLIKYRFVNAYTLSWTYTGSDFINLFDFYNDASEADPTGSSSDPSAAFYTPQSAAEDQGLVWVNSEGHFGLSVDSTNVYSGSNLRPSVRISSQTTIQYGLLILDAVHLPYGNGTWPAFWLLGAETAWPYSGEIDIYEGVGNSVQNTVSYHTSDGCSYESNPDQTGILNTAVGTDCNALENNDEACGNTDPSTTSFGSGASNGGGSIYAIEWTSTFIKTWHFNRNKVPSDITLGDPDPSNWGRPVTVLTSANCDIDEYFGPQTIIFNIELCGTWEGAVFPGGPQACVEFVQKNPSAFKTAYFEISSLKYYQ</sequence>
<organism evidence="2 3">
    <name type="scientific">Clathrus columnatus</name>
    <dbReference type="NCBI Taxonomy" id="1419009"/>
    <lineage>
        <taxon>Eukaryota</taxon>
        <taxon>Fungi</taxon>
        <taxon>Dikarya</taxon>
        <taxon>Basidiomycota</taxon>
        <taxon>Agaricomycotina</taxon>
        <taxon>Agaricomycetes</taxon>
        <taxon>Phallomycetidae</taxon>
        <taxon>Phallales</taxon>
        <taxon>Clathraceae</taxon>
        <taxon>Clathrus</taxon>
    </lineage>
</organism>
<evidence type="ECO:0000259" key="1">
    <source>
        <dbReference type="PROSITE" id="PS51762"/>
    </source>
</evidence>
<comment type="caution">
    <text evidence="2">The sequence shown here is derived from an EMBL/GenBank/DDBJ whole genome shotgun (WGS) entry which is preliminary data.</text>
</comment>
<dbReference type="PANTHER" id="PTHR10963:SF24">
    <property type="entry name" value="GLYCOSIDASE C21B10.07-RELATED"/>
    <property type="match status" value="1"/>
</dbReference>
<protein>
    <recommendedName>
        <fullName evidence="1">GH16 domain-containing protein</fullName>
    </recommendedName>
</protein>
<dbReference type="PANTHER" id="PTHR10963">
    <property type="entry name" value="GLYCOSYL HYDROLASE-RELATED"/>
    <property type="match status" value="1"/>
</dbReference>
<proteinExistence type="predicted"/>
<dbReference type="GO" id="GO:0009251">
    <property type="term" value="P:glucan catabolic process"/>
    <property type="evidence" value="ECO:0007669"/>
    <property type="project" value="TreeGrafter"/>
</dbReference>
<dbReference type="SUPFAM" id="SSF49899">
    <property type="entry name" value="Concanavalin A-like lectins/glucanases"/>
    <property type="match status" value="1"/>
</dbReference>
<dbReference type="InterPro" id="IPR013320">
    <property type="entry name" value="ConA-like_dom_sf"/>
</dbReference>
<dbReference type="GO" id="GO:0004553">
    <property type="term" value="F:hydrolase activity, hydrolyzing O-glycosyl compounds"/>
    <property type="evidence" value="ECO:0007669"/>
    <property type="project" value="InterPro"/>
</dbReference>
<dbReference type="Proteomes" id="UP001050691">
    <property type="component" value="Unassembled WGS sequence"/>
</dbReference>
<dbReference type="InterPro" id="IPR050546">
    <property type="entry name" value="Glycosyl_Hydrlase_16"/>
</dbReference>
<evidence type="ECO:0000313" key="3">
    <source>
        <dbReference type="Proteomes" id="UP001050691"/>
    </source>
</evidence>